<reference evidence="2 3" key="1">
    <citation type="submission" date="2018-11" db="EMBL/GenBank/DDBJ databases">
        <authorList>
            <consortium name="Pathogen Informatics"/>
        </authorList>
    </citation>
    <scope>NUCLEOTIDE SEQUENCE [LARGE SCALE GENOMIC DNA]</scope>
</reference>
<organism evidence="2 3">
    <name type="scientific">Dibothriocephalus latus</name>
    <name type="common">Fish tapeworm</name>
    <name type="synonym">Diphyllobothrium latum</name>
    <dbReference type="NCBI Taxonomy" id="60516"/>
    <lineage>
        <taxon>Eukaryota</taxon>
        <taxon>Metazoa</taxon>
        <taxon>Spiralia</taxon>
        <taxon>Lophotrochozoa</taxon>
        <taxon>Platyhelminthes</taxon>
        <taxon>Cestoda</taxon>
        <taxon>Eucestoda</taxon>
        <taxon>Diphyllobothriidea</taxon>
        <taxon>Diphyllobothriidae</taxon>
        <taxon>Dibothriocephalus</taxon>
    </lineage>
</organism>
<dbReference type="EMBL" id="UYRU01086059">
    <property type="protein sequence ID" value="VDN34851.1"/>
    <property type="molecule type" value="Genomic_DNA"/>
</dbReference>
<keyword evidence="3" id="KW-1185">Reference proteome</keyword>
<dbReference type="AlphaFoldDB" id="A0A3P7NXS8"/>
<evidence type="ECO:0000256" key="1">
    <source>
        <dbReference type="SAM" id="MobiDB-lite"/>
    </source>
</evidence>
<dbReference type="SUPFAM" id="SSF117281">
    <property type="entry name" value="Kelch motif"/>
    <property type="match status" value="1"/>
</dbReference>
<sequence length="121" mass="13380">MSSLSSFSGDSSLWKKGPKQKPFREGSCLVTLQNRYVLVIGGRSEQYQHLKTVQYCEPGHAVVNDQDAFFRVVGSTWTHPAPPLPQMLMECQAAELDGRIFVVGCSVTEFAAVRVAVFCPQ</sequence>
<name>A0A3P7NXS8_DIBLA</name>
<gene>
    <name evidence="2" type="ORF">DILT_LOCUS16618</name>
</gene>
<dbReference type="Proteomes" id="UP000281553">
    <property type="component" value="Unassembled WGS sequence"/>
</dbReference>
<proteinExistence type="predicted"/>
<protein>
    <submittedName>
        <fullName evidence="2">Uncharacterized protein</fullName>
    </submittedName>
</protein>
<evidence type="ECO:0000313" key="3">
    <source>
        <dbReference type="Proteomes" id="UP000281553"/>
    </source>
</evidence>
<dbReference type="Gene3D" id="2.120.10.80">
    <property type="entry name" value="Kelch-type beta propeller"/>
    <property type="match status" value="1"/>
</dbReference>
<feature type="non-terminal residue" evidence="2">
    <location>
        <position position="121"/>
    </location>
</feature>
<feature type="compositionally biased region" description="Low complexity" evidence="1">
    <location>
        <begin position="1"/>
        <end position="12"/>
    </location>
</feature>
<evidence type="ECO:0000313" key="2">
    <source>
        <dbReference type="EMBL" id="VDN34851.1"/>
    </source>
</evidence>
<dbReference type="InterPro" id="IPR015915">
    <property type="entry name" value="Kelch-typ_b-propeller"/>
</dbReference>
<dbReference type="OrthoDB" id="6317483at2759"/>
<feature type="region of interest" description="Disordered" evidence="1">
    <location>
        <begin position="1"/>
        <end position="23"/>
    </location>
</feature>
<accession>A0A3P7NXS8</accession>